<sequence>MSIFDIFKRKKKEKDNVIPISSSYSSATTTTTSPNTTFENLPPSKRRSSNKSSNNDKRIDQSKLVFHCQLAHGSPTGLMSGFGNLKELYQKIADCFEIPASTILYCTLNTHKVDMDKLLSGQINLDDFIFAHVKGQAKEIEVIKSEPSLGLTIADNGAVDMDKLLSGQINLDDFIFAHVKGQAKEIEVIKSEPSLGLTIADNGAGCAFVKRIVEGSTMHRLKNLVKIGDHIEKINDKSIVGVRHFEVANVLKNIPVGSKIKIRLIEPNSFGFHIEPANRGRKSGDVKSGTKTLRFKADGKASIEDVDDTMIKAIDRINGLLEKFMGINDSDLAQQIWDLAQNKKNPSEFATAIDNSEIGTFNFSDEFIFDLWATIDDIKQGRIKQEKIKEEEEEEEEEEDFQNERL</sequence>
<evidence type="ECO:0000256" key="1">
    <source>
        <dbReference type="ARBA" id="ARBA00009011"/>
    </source>
</evidence>
<dbReference type="InterPro" id="IPR055349">
    <property type="entry name" value="GH2_GIPC"/>
</dbReference>
<dbReference type="SUPFAM" id="SSF50156">
    <property type="entry name" value="PDZ domain-like"/>
    <property type="match status" value="1"/>
</dbReference>
<dbReference type="AlphaFoldDB" id="A0A813RLR2"/>
<comment type="caution">
    <text evidence="4">The sequence shown here is derived from an EMBL/GenBank/DDBJ whole genome shotgun (WGS) entry which is preliminary data.</text>
</comment>
<dbReference type="Gene3D" id="2.30.42.10">
    <property type="match status" value="1"/>
</dbReference>
<dbReference type="EMBL" id="CAJNOG010000025">
    <property type="protein sequence ID" value="CAF0786057.1"/>
    <property type="molecule type" value="Genomic_DNA"/>
</dbReference>
<comment type="similarity">
    <text evidence="1">Belongs to the GIPC family.</text>
</comment>
<dbReference type="PROSITE" id="PS50106">
    <property type="entry name" value="PDZ"/>
    <property type="match status" value="1"/>
</dbReference>
<dbReference type="FunFam" id="2.30.42.10:FF:000097">
    <property type="entry name" value="PDZ domain-containing protein GIPC1 isoform 1"/>
    <property type="match status" value="1"/>
</dbReference>
<dbReference type="PANTHER" id="PTHR12259">
    <property type="entry name" value="RGS-GAIP INTERACTING PROTEIN GIPC"/>
    <property type="match status" value="1"/>
</dbReference>
<dbReference type="Pfam" id="PF00595">
    <property type="entry name" value="PDZ"/>
    <property type="match status" value="1"/>
</dbReference>
<dbReference type="Pfam" id="PF25083">
    <property type="entry name" value="GIPC1_GH1"/>
    <property type="match status" value="1"/>
</dbReference>
<feature type="region of interest" description="Disordered" evidence="2">
    <location>
        <begin position="23"/>
        <end position="56"/>
    </location>
</feature>
<gene>
    <name evidence="4" type="ORF">JYZ213_LOCUS4458</name>
</gene>
<dbReference type="Pfam" id="PF25082">
    <property type="entry name" value="GIPC1_GH2"/>
    <property type="match status" value="1"/>
</dbReference>
<dbReference type="CDD" id="cd21180">
    <property type="entry name" value="GH2_GIPC"/>
    <property type="match status" value="1"/>
</dbReference>
<dbReference type="Proteomes" id="UP000663845">
    <property type="component" value="Unassembled WGS sequence"/>
</dbReference>
<evidence type="ECO:0000256" key="2">
    <source>
        <dbReference type="SAM" id="MobiDB-lite"/>
    </source>
</evidence>
<protein>
    <recommendedName>
        <fullName evidence="3">PDZ domain-containing protein</fullName>
    </recommendedName>
</protein>
<dbReference type="PANTHER" id="PTHR12259:SF1">
    <property type="entry name" value="GH21964P"/>
    <property type="match status" value="1"/>
</dbReference>
<feature type="compositionally biased region" description="Low complexity" evidence="2">
    <location>
        <begin position="23"/>
        <end position="37"/>
    </location>
</feature>
<dbReference type="InterPro" id="IPR001478">
    <property type="entry name" value="PDZ"/>
</dbReference>
<accession>A0A813RLR2</accession>
<name>A0A813RLR2_9BILA</name>
<dbReference type="InterPro" id="IPR017379">
    <property type="entry name" value="GIPC1/2/3"/>
</dbReference>
<evidence type="ECO:0000313" key="5">
    <source>
        <dbReference type="Proteomes" id="UP000663845"/>
    </source>
</evidence>
<proteinExistence type="inferred from homology"/>
<dbReference type="InterPro" id="IPR036034">
    <property type="entry name" value="PDZ_sf"/>
</dbReference>
<dbReference type="SMART" id="SM00228">
    <property type="entry name" value="PDZ"/>
    <property type="match status" value="1"/>
</dbReference>
<dbReference type="InterPro" id="IPR056814">
    <property type="entry name" value="GIPC1-3_GH1"/>
</dbReference>
<evidence type="ECO:0000259" key="3">
    <source>
        <dbReference type="PROSITE" id="PS50106"/>
    </source>
</evidence>
<reference evidence="4" key="1">
    <citation type="submission" date="2021-02" db="EMBL/GenBank/DDBJ databases">
        <authorList>
            <person name="Nowell W R."/>
        </authorList>
    </citation>
    <scope>NUCLEOTIDE SEQUENCE</scope>
</reference>
<organism evidence="4 5">
    <name type="scientific">Adineta steineri</name>
    <dbReference type="NCBI Taxonomy" id="433720"/>
    <lineage>
        <taxon>Eukaryota</taxon>
        <taxon>Metazoa</taxon>
        <taxon>Spiralia</taxon>
        <taxon>Gnathifera</taxon>
        <taxon>Rotifera</taxon>
        <taxon>Eurotatoria</taxon>
        <taxon>Bdelloidea</taxon>
        <taxon>Adinetida</taxon>
        <taxon>Adinetidae</taxon>
        <taxon>Adineta</taxon>
    </lineage>
</organism>
<feature type="domain" description="PDZ" evidence="3">
    <location>
        <begin position="185"/>
        <end position="266"/>
    </location>
</feature>
<feature type="compositionally biased region" description="Acidic residues" evidence="2">
    <location>
        <begin position="391"/>
        <end position="406"/>
    </location>
</feature>
<evidence type="ECO:0000313" key="4">
    <source>
        <dbReference type="EMBL" id="CAF0786057.1"/>
    </source>
</evidence>
<feature type="region of interest" description="Disordered" evidence="2">
    <location>
        <begin position="386"/>
        <end position="406"/>
    </location>
</feature>